<feature type="transmembrane region" description="Helical" evidence="1">
    <location>
        <begin position="12"/>
        <end position="32"/>
    </location>
</feature>
<protein>
    <submittedName>
        <fullName evidence="2">Uncharacterized protein</fullName>
    </submittedName>
</protein>
<keyword evidence="1" id="KW-0472">Membrane</keyword>
<dbReference type="PANTHER" id="PTHR31168:SF21">
    <property type="entry name" value="EMB|CAB89385.1"/>
    <property type="match status" value="1"/>
</dbReference>
<keyword evidence="1" id="KW-0812">Transmembrane</keyword>
<dbReference type="Pfam" id="PF04654">
    <property type="entry name" value="DUF599"/>
    <property type="match status" value="3"/>
</dbReference>
<feature type="non-terminal residue" evidence="2">
    <location>
        <position position="479"/>
    </location>
</feature>
<feature type="transmembrane region" description="Helical" evidence="1">
    <location>
        <begin position="416"/>
        <end position="446"/>
    </location>
</feature>
<reference evidence="2 3" key="1">
    <citation type="journal article" date="2016" name="DNA Res.">
        <title>The draft genome of MD-2 pineapple using hybrid error correction of long reads.</title>
        <authorList>
            <person name="Redwan R.M."/>
            <person name="Saidin A."/>
            <person name="Kumar S.V."/>
        </authorList>
    </citation>
    <scope>NUCLEOTIDE SEQUENCE [LARGE SCALE GENOMIC DNA]</scope>
    <source>
        <strain evidence="3">cv. MD2</strain>
        <tissue evidence="2">Leaf</tissue>
    </source>
</reference>
<feature type="transmembrane region" description="Helical" evidence="1">
    <location>
        <begin position="53"/>
        <end position="77"/>
    </location>
</feature>
<accession>A0A199UPS7</accession>
<evidence type="ECO:0000313" key="2">
    <source>
        <dbReference type="EMBL" id="OAY66630.1"/>
    </source>
</evidence>
<feature type="transmembrane region" description="Helical" evidence="1">
    <location>
        <begin position="222"/>
        <end position="241"/>
    </location>
</feature>
<organism evidence="2 3">
    <name type="scientific">Ananas comosus</name>
    <name type="common">Pineapple</name>
    <name type="synonym">Ananas ananas</name>
    <dbReference type="NCBI Taxonomy" id="4615"/>
    <lineage>
        <taxon>Eukaryota</taxon>
        <taxon>Viridiplantae</taxon>
        <taxon>Streptophyta</taxon>
        <taxon>Embryophyta</taxon>
        <taxon>Tracheophyta</taxon>
        <taxon>Spermatophyta</taxon>
        <taxon>Magnoliopsida</taxon>
        <taxon>Liliopsida</taxon>
        <taxon>Poales</taxon>
        <taxon>Bromeliaceae</taxon>
        <taxon>Bromelioideae</taxon>
        <taxon>Ananas</taxon>
    </lineage>
</organism>
<proteinExistence type="predicted"/>
<feature type="transmembrane region" description="Helical" evidence="1">
    <location>
        <begin position="161"/>
        <end position="188"/>
    </location>
</feature>
<dbReference type="Proteomes" id="UP000092600">
    <property type="component" value="Unassembled WGS sequence"/>
</dbReference>
<feature type="transmembrane region" description="Helical" evidence="1">
    <location>
        <begin position="103"/>
        <end position="125"/>
    </location>
</feature>
<comment type="caution">
    <text evidence="2">The sequence shown here is derived from an EMBL/GenBank/DDBJ whole genome shotgun (WGS) entry which is preliminary data.</text>
</comment>
<feature type="transmembrane region" description="Helical" evidence="1">
    <location>
        <begin position="354"/>
        <end position="373"/>
    </location>
</feature>
<dbReference type="PANTHER" id="PTHR31168">
    <property type="entry name" value="OS02G0292800 PROTEIN"/>
    <property type="match status" value="1"/>
</dbReference>
<name>A0A199UPS7_ANACO</name>
<dbReference type="AlphaFoldDB" id="A0A199UPS7"/>
<dbReference type="InterPro" id="IPR006747">
    <property type="entry name" value="DUF599"/>
</dbReference>
<evidence type="ECO:0000313" key="3">
    <source>
        <dbReference type="Proteomes" id="UP000092600"/>
    </source>
</evidence>
<evidence type="ECO:0000256" key="1">
    <source>
        <dbReference type="SAM" id="Phobius"/>
    </source>
</evidence>
<dbReference type="EMBL" id="LSRQ01006043">
    <property type="protein sequence ID" value="OAY66630.1"/>
    <property type="molecule type" value="Genomic_DNA"/>
</dbReference>
<keyword evidence="1" id="KW-1133">Transmembrane helix</keyword>
<gene>
    <name evidence="2" type="ORF">ACMD2_19607</name>
</gene>
<sequence>MLLNKGSIDLVLVPSGLVIMFGYHLFLLYRILRCPHTTVIGYENHNKRAWVERMLQTASTNLASLSIALGSLIGTWAGGSTSKTLMAEVVYGDTSQSTASVKYISLLVCFLAAFTCFIHSARYFVHASFLISTLNSDIPVSYVQTAVIRGGNFWSMGLRALYFATALLLWIFGPIPMFACSVFTVAVLHMLDSNSTPLHQFRFGANKAAGIVRRPTARPAPIPSGLVIMVGYHLFLLYRILRCPHTTVIGYENHNKRAWVERMLQCYILQTTSFYIIDGRKRGTDETLRNYMMQGSQKETGIALQVISTSRSASANLASVSIALSSLIGTWAHGSTSKPLMAEVVYGDTSQSTASLKYVSILLCFLAAFICFIHSSRYFVHASFLISTLDSDIPVSYVQTAVIRGGTFWSMGLRALYFATTLLLWIFGPISMFAWSVFTVAVLYILDSNSTPLHQFQFGAAGIERMTAKPGPRNVVGNP</sequence>